<name>A0A1Z2XT70_9FIRM</name>
<dbReference type="Pfam" id="PF00903">
    <property type="entry name" value="Glyoxalase"/>
    <property type="match status" value="1"/>
</dbReference>
<evidence type="ECO:0000313" key="5">
    <source>
        <dbReference type="Proteomes" id="UP000596035"/>
    </source>
</evidence>
<evidence type="ECO:0000313" key="2">
    <source>
        <dbReference type="EMBL" id="ASB41630.1"/>
    </source>
</evidence>
<reference evidence="3 5" key="3">
    <citation type="submission" date="2020-11" db="EMBL/GenBank/DDBJ databases">
        <title>Closed and high quality bacterial genomes of the OMM12 community.</title>
        <authorList>
            <person name="Marbouty M."/>
            <person name="Lamy-Besnier Q."/>
            <person name="Debarbieux L."/>
            <person name="Koszul R."/>
        </authorList>
    </citation>
    <scope>NUCLEOTIDE SEQUENCE [LARGE SCALE GENOMIC DNA]</scope>
    <source>
        <strain evidence="3 5">KB18</strain>
    </source>
</reference>
<dbReference type="RefSeq" id="WP_066539554.1">
    <property type="nucleotide sequence ID" value="NZ_CP021422.1"/>
</dbReference>
<organism evidence="3 5">
    <name type="scientific">Acutalibacter muris</name>
    <dbReference type="NCBI Taxonomy" id="1796620"/>
    <lineage>
        <taxon>Bacteria</taxon>
        <taxon>Bacillati</taxon>
        <taxon>Bacillota</taxon>
        <taxon>Clostridia</taxon>
        <taxon>Eubacteriales</taxon>
        <taxon>Acutalibacteraceae</taxon>
        <taxon>Acutalibacter</taxon>
    </lineage>
</organism>
<gene>
    <name evidence="2" type="ORF">ADH66_13760</name>
    <name evidence="3" type="ORF">I5Q82_04105</name>
</gene>
<sequence>MTKITGVHHIAVFPTADKYTETVDFYTKLLGFPIKDSWGDEDTPCLMVSCGDNSCMEIIPSETAHGADGPLVHVAFWCGDGLDEIVEDVRRAGYTVRVEPQDLELCGKPIRNAFFYGPLGEEIELFWVK</sequence>
<dbReference type="Gene3D" id="3.10.180.10">
    <property type="entry name" value="2,3-Dihydroxybiphenyl 1,2-Dioxygenase, domain 1"/>
    <property type="match status" value="1"/>
</dbReference>
<dbReference type="InterPro" id="IPR029068">
    <property type="entry name" value="Glyas_Bleomycin-R_OHBP_Dase"/>
</dbReference>
<keyword evidence="4" id="KW-1185">Reference proteome</keyword>
<dbReference type="InterPro" id="IPR004360">
    <property type="entry name" value="Glyas_Fos-R_dOase_dom"/>
</dbReference>
<dbReference type="InterPro" id="IPR037523">
    <property type="entry name" value="VOC_core"/>
</dbReference>
<dbReference type="EMBL" id="CP021422">
    <property type="protein sequence ID" value="ASB41630.1"/>
    <property type="molecule type" value="Genomic_DNA"/>
</dbReference>
<dbReference type="AlphaFoldDB" id="A0A1Z2XT70"/>
<accession>A0A1Z2XT70</accession>
<reference evidence="4" key="2">
    <citation type="submission" date="2017-05" db="EMBL/GenBank/DDBJ databases">
        <title>Improved OligoMM genomes.</title>
        <authorList>
            <person name="Garzetti D."/>
        </authorList>
    </citation>
    <scope>NUCLEOTIDE SEQUENCE [LARGE SCALE GENOMIC DNA]</scope>
    <source>
        <strain evidence="4">KB18</strain>
    </source>
</reference>
<evidence type="ECO:0000313" key="3">
    <source>
        <dbReference type="EMBL" id="QQR30890.1"/>
    </source>
</evidence>
<dbReference type="PROSITE" id="PS51819">
    <property type="entry name" value="VOC"/>
    <property type="match status" value="1"/>
</dbReference>
<proteinExistence type="predicted"/>
<dbReference type="Proteomes" id="UP000596035">
    <property type="component" value="Chromosome"/>
</dbReference>
<dbReference type="KEGG" id="amur:ADH66_13760"/>
<dbReference type="Proteomes" id="UP000196710">
    <property type="component" value="Chromosome"/>
</dbReference>
<dbReference type="SUPFAM" id="SSF54593">
    <property type="entry name" value="Glyoxalase/Bleomycin resistance protein/Dihydroxybiphenyl dioxygenase"/>
    <property type="match status" value="1"/>
</dbReference>
<dbReference type="EMBL" id="CP065321">
    <property type="protein sequence ID" value="QQR30890.1"/>
    <property type="molecule type" value="Genomic_DNA"/>
</dbReference>
<reference evidence="2" key="1">
    <citation type="journal article" date="2017" name="Genome Announc.">
        <title>High-Quality Whole-Genome Sequences of the Oligo-Mouse-Microbiota Bacterial Community.</title>
        <authorList>
            <person name="Garzetti D."/>
            <person name="Brugiroux S."/>
            <person name="Bunk B."/>
            <person name="Pukall R."/>
            <person name="McCoy K.D."/>
            <person name="Macpherson A.J."/>
            <person name="Stecher B."/>
        </authorList>
    </citation>
    <scope>NUCLEOTIDE SEQUENCE</scope>
    <source>
        <strain evidence="2">KB18</strain>
    </source>
</reference>
<evidence type="ECO:0000259" key="1">
    <source>
        <dbReference type="PROSITE" id="PS51819"/>
    </source>
</evidence>
<feature type="domain" description="VOC" evidence="1">
    <location>
        <begin position="6"/>
        <end position="128"/>
    </location>
</feature>
<evidence type="ECO:0000313" key="4">
    <source>
        <dbReference type="Proteomes" id="UP000196710"/>
    </source>
</evidence>
<protein>
    <submittedName>
        <fullName evidence="2">Glyoxalase/bleomycin resistance/dioxygenase family protein</fullName>
    </submittedName>
    <submittedName>
        <fullName evidence="3">VOC family protein</fullName>
    </submittedName>
</protein>